<dbReference type="SUPFAM" id="SSF54160">
    <property type="entry name" value="Chromo domain-like"/>
    <property type="match status" value="1"/>
</dbReference>
<accession>A0A8H4VRT2</accession>
<feature type="domain" description="Reverse transcriptase" evidence="21">
    <location>
        <begin position="1427"/>
        <end position="1667"/>
    </location>
</feature>
<dbReference type="PROSITE" id="PS50878">
    <property type="entry name" value="RT_POL"/>
    <property type="match status" value="1"/>
</dbReference>
<evidence type="ECO:0000256" key="12">
    <source>
        <dbReference type="ARBA" id="ARBA00022908"/>
    </source>
</evidence>
<keyword evidence="16" id="KW-0233">DNA recombination</keyword>
<evidence type="ECO:0000313" key="23">
    <source>
        <dbReference type="EMBL" id="KAF4617985.1"/>
    </source>
</evidence>
<dbReference type="Pfam" id="PF00078">
    <property type="entry name" value="RVT_1"/>
    <property type="match status" value="1"/>
</dbReference>
<keyword evidence="11" id="KW-0694">RNA-binding</keyword>
<feature type="transmembrane region" description="Helical" evidence="19">
    <location>
        <begin position="1565"/>
        <end position="1582"/>
    </location>
</feature>
<feature type="region of interest" description="Disordered" evidence="18">
    <location>
        <begin position="514"/>
        <end position="624"/>
    </location>
</feature>
<dbReference type="Pfam" id="PF17919">
    <property type="entry name" value="RT_RNaseH_2"/>
    <property type="match status" value="1"/>
</dbReference>
<keyword evidence="7" id="KW-0064">Aspartyl protease</keyword>
<evidence type="ECO:0000256" key="10">
    <source>
        <dbReference type="ARBA" id="ARBA00022842"/>
    </source>
</evidence>
<evidence type="ECO:0000259" key="22">
    <source>
        <dbReference type="PROSITE" id="PS50994"/>
    </source>
</evidence>
<keyword evidence="15" id="KW-0238">DNA-binding</keyword>
<dbReference type="InterPro" id="IPR001584">
    <property type="entry name" value="Integrase_cat-core"/>
</dbReference>
<feature type="region of interest" description="Disordered" evidence="18">
    <location>
        <begin position="824"/>
        <end position="847"/>
    </location>
</feature>
<keyword evidence="19" id="KW-1133">Transmembrane helix</keyword>
<name>A0A8H4VRT2_9AGAR</name>
<evidence type="ECO:0000256" key="15">
    <source>
        <dbReference type="ARBA" id="ARBA00023125"/>
    </source>
</evidence>
<dbReference type="Proteomes" id="UP000521872">
    <property type="component" value="Unassembled WGS sequence"/>
</dbReference>
<dbReference type="Gene3D" id="3.30.70.270">
    <property type="match status" value="2"/>
</dbReference>
<dbReference type="Gene3D" id="3.10.10.10">
    <property type="entry name" value="HIV Type 1 Reverse Transcriptase, subunit A, domain 1"/>
    <property type="match status" value="1"/>
</dbReference>
<dbReference type="EC" id="2.7.7.49" evidence="1"/>
<evidence type="ECO:0000256" key="7">
    <source>
        <dbReference type="ARBA" id="ARBA00022750"/>
    </source>
</evidence>
<keyword evidence="17" id="KW-0511">Multifunctional enzyme</keyword>
<dbReference type="PANTHER" id="PTHR37984">
    <property type="entry name" value="PROTEIN CBG26694"/>
    <property type="match status" value="1"/>
</dbReference>
<dbReference type="InterPro" id="IPR056924">
    <property type="entry name" value="SH3_Tf2-1"/>
</dbReference>
<dbReference type="InterPro" id="IPR023780">
    <property type="entry name" value="Chromo_domain"/>
</dbReference>
<dbReference type="GO" id="GO:0003677">
    <property type="term" value="F:DNA binding"/>
    <property type="evidence" value="ECO:0007669"/>
    <property type="project" value="UniProtKB-KW"/>
</dbReference>
<dbReference type="InterPro" id="IPR041588">
    <property type="entry name" value="Integrase_H2C2"/>
</dbReference>
<feature type="region of interest" description="Disordered" evidence="18">
    <location>
        <begin position="410"/>
        <end position="429"/>
    </location>
</feature>
<evidence type="ECO:0000256" key="13">
    <source>
        <dbReference type="ARBA" id="ARBA00022918"/>
    </source>
</evidence>
<dbReference type="InterPro" id="IPR041577">
    <property type="entry name" value="RT_RNaseH_2"/>
</dbReference>
<dbReference type="InterPro" id="IPR043502">
    <property type="entry name" value="DNA/RNA_pol_sf"/>
</dbReference>
<keyword evidence="12" id="KW-0229">DNA integration</keyword>
<dbReference type="PROSITE" id="PS50013">
    <property type="entry name" value="CHROMO_2"/>
    <property type="match status" value="1"/>
</dbReference>
<keyword evidence="13" id="KW-0695">RNA-directed DNA polymerase</keyword>
<evidence type="ECO:0000256" key="17">
    <source>
        <dbReference type="ARBA" id="ARBA00023268"/>
    </source>
</evidence>
<dbReference type="GO" id="GO:0004519">
    <property type="term" value="F:endonuclease activity"/>
    <property type="evidence" value="ECO:0007669"/>
    <property type="project" value="UniProtKB-KW"/>
</dbReference>
<keyword evidence="9" id="KW-0378">Hydrolase</keyword>
<dbReference type="Pfam" id="PF17921">
    <property type="entry name" value="Integrase_H2C2"/>
    <property type="match status" value="1"/>
</dbReference>
<feature type="compositionally biased region" description="Polar residues" evidence="18">
    <location>
        <begin position="1"/>
        <end position="34"/>
    </location>
</feature>
<dbReference type="PANTHER" id="PTHR37984:SF5">
    <property type="entry name" value="PROTEIN NYNRIN-LIKE"/>
    <property type="match status" value="1"/>
</dbReference>
<keyword evidence="5" id="KW-0540">Nuclease</keyword>
<evidence type="ECO:0000256" key="11">
    <source>
        <dbReference type="ARBA" id="ARBA00022884"/>
    </source>
</evidence>
<dbReference type="GO" id="GO:0004190">
    <property type="term" value="F:aspartic-type endopeptidase activity"/>
    <property type="evidence" value="ECO:0007669"/>
    <property type="project" value="UniProtKB-KW"/>
</dbReference>
<dbReference type="GO" id="GO:0046872">
    <property type="term" value="F:metal ion binding"/>
    <property type="evidence" value="ECO:0007669"/>
    <property type="project" value="UniProtKB-KW"/>
</dbReference>
<feature type="compositionally biased region" description="Gly residues" evidence="18">
    <location>
        <begin position="588"/>
        <end position="599"/>
    </location>
</feature>
<dbReference type="InterPro" id="IPR016197">
    <property type="entry name" value="Chromo-like_dom_sf"/>
</dbReference>
<sequence>MSNPKGTNKTSNQKARSLSGNRVSSATSEPANSTKKSHNSRRRVTIEEVQADPQSVGQSLPLRTGGPVLEFASMAASRATSEAGDSPGSQVGSFAGGSFRSASNSPSLSSLMKNNNSLNSEHTVQASSRAEIQESVLIFRGIPVAEKLPLYDEPIHNSIVRYHEEFDPLTDRDPLEEFGAVNGCLPDRPAEEAIMLRDIVIRWSFPHLACLWTSLPQAIDSFLKARVTITELVAYDLDDGSTCYSLPKERLNEIAQIVLAISQILSTFAEFFYRGKKSAFAIDVNYSLLRLLAWHPQPTELALTIPALQRRCEVAVVHIRKYFNKIRAIFADDDRADSIASYNSTTPSERSRIARLSPRSVLTHLVARDDYPNGFSREDLATRNNLLSEEGLQGKPLPPARPFVHRAHIPSILPPPRRESSPFEGNPDSISAFLAQTSQANAPRSGLPVPQSMSSMPKSHTISTLPGVGRIPEASSAKSTGGPLMPARGILPVSPDELTNTTSQIAIVPTNSGWTSYQFKSNPTSGSPNEGQPPPNVLNPGRPSQGNPGGPGGPDRGPPNGPNGQGGPFGNWPGRSNGPSGFPPPGGPDRGGGGGGGDGPPSPPPPVNGPAPNPDPDDDWQMNPKINLSNLPQWNGKNDSLIAYLSEMSAFAKLGSKMRRGIGQLATVKWSGPARQWWDTLPSPEQLYLSQSWDYLLRGIREHFMNENWVRERTKEFEEMKFRQQDHERETPLEFIQRRIRHHQFLFADDADGPPAVSRILRTQPTEWTHTLNVYTCPTLFQLQNVASRMHQSLESHFLLNERLRNPLKPYSFHKRRNAAVAVANEEDEESEGYLSENSEDEPAKEAKTVFKNKGRVKGPIKPRSNKFPEGRTIDGYSFSRDDSVVSAKLPNGTCFICTSPKHFFRDCPHYGRFEILRNAKMLHVDWESDQEKEWDREYLAMLVDMKSNSSSAYAARIETKHVTKEVFATTTALSENSIPSVIPRKVRRKLLQTKGPTVPIKGSTRVDRESSTEGCDVNRARGAATPEGLSSPAIVTVPKGRALPEGLGSLGARALHIKARIARLSEEPVVARLDSGADITLMSEEYYQSLPGLPNIKEGLRMKLYHLTGNAKVLGYVRTLLFTESMDGTILQFELEAYVVRDMHVPLLLGEDFQTTYELGLERYVSGHSEVIVGRKGLHRIAASSAQSVQLGFEIRQAFASQSFVRSKAVRRAKAKARGADKDAPVVAESDTRIEAGAVHNVKIIAPFGSLKEWLVEKVIIGSESSDILAAPTTWVNADYPYIPIANPNPRALYIRAGDVVGHLVDPATLDNPSGEDLKRCVAAAEALRTVIAGSLKDQDLAGASDVKEPSADKLDGDESWGPKTTAISEEEAVGDISKLVNLGPDIPLEYQERLAQVLTKNRTAFGVDGRLGHVEARVEIPLKPHSQPISVPMYGASPAKREVIDKQIKAWFEAGVIEPSTSPWGFPVVVVYRNGKPRLVVDYRKLNACTIPDEFPIPRQSEIIQALSGSQVLSSFDALAGFTQLEMADGAKEKTAFRCHLGLWQFKRMPFGLRNGPSIFQRIMQGVLSPFLWLFALVYIDDIVVFSRSWEDHLVHLDKVLSAISKAGITLSPSKCFVGFSSILLLGQKVSRLGLSTHKEKVAAIMDLARPRNTSDLQKFLGMLVYFSQYIPFYSFIATPLFALLRKGVRWHWNVEHETAWAQAKSALAAAPVLGHPLQGVPYRLYTDASDFALGASLQQIQPMKVGDLKGTPVYDRLRKAWDAGEPVPSLFPTLVKEIVERSSVDEWASEFDDTQVHVERVIAYWSRSLKPAERNYSATEREALGAKEALVKFQPFIEGEIITLVTDHAALQWARVYENANRRLAAWGAVFAAYPGLKIVHRPGRVHSNVDPLSRMPRIPPHSSPIQDDSVTIVQDEAKREKAQEAEDRGTFKPASKAAFTVWWWEDVIDKNAYPIMTRKQKADIEKSELLQSNKEVKTEPIPELEDGSLPFKGEDPWTYPLGCKEPSDNLEEEWDNRSHLLVSMSPAIIENFIKGYQVDPFFKTRYIDEQPNPNQVLTASHFRKADNGLLYFLDADWNAKLCVPKNQVNFVLKWIHDSPYESAHAGYKRFSQRLQEVFYWKTLYQDASAFASTCDVCQKIKTDHRKKTGALRPAHIPARPFETVSLDLITGLPPSGKEKFTAVLVIVDKLTKFAIIVPTHDKLDREGFAKIFVERVANIFGLPSRIIADRDKRWATDFWKSVVANYGGVMALSSSHHPQTDGQTEILNATIEQMLRAYVAGRRNEWSTWLSVLAFSYNSSIHSSTTYSPNFLLLGYHPRLSTGVVLDEVDPSTRPFLPSQRAEEFIANLNEVRTAARNALVLAQEKQAKAYNKGRRPGDEIEVGDLVLVNPHTLKLVEAEGTGKKLVQRTIGPFEVLEKINPVVYRLRLPDSYPMHPVFNVHHLKKYHVSPAEFGERETLPSTREFLGSPEYEVEAILGHKLTGRKSGNRRMYRVRWTGYGPTDDSWISEYDLRNAPTLKENI</sequence>
<keyword evidence="14" id="KW-0239">DNA-directed DNA polymerase</keyword>
<dbReference type="InterPro" id="IPR012337">
    <property type="entry name" value="RNaseH-like_sf"/>
</dbReference>
<feature type="region of interest" description="Disordered" evidence="18">
    <location>
        <begin position="997"/>
        <end position="1032"/>
    </location>
</feature>
<dbReference type="PROSITE" id="PS50994">
    <property type="entry name" value="INTEGRASE"/>
    <property type="match status" value="1"/>
</dbReference>
<dbReference type="CDD" id="cd01647">
    <property type="entry name" value="RT_LTR"/>
    <property type="match status" value="1"/>
</dbReference>
<evidence type="ECO:0000259" key="21">
    <source>
        <dbReference type="PROSITE" id="PS50878"/>
    </source>
</evidence>
<dbReference type="InterPro" id="IPR041373">
    <property type="entry name" value="RT_RNaseH"/>
</dbReference>
<feature type="compositionally biased region" description="Low complexity" evidence="18">
    <location>
        <begin position="92"/>
        <end position="115"/>
    </location>
</feature>
<organism evidence="23 24">
    <name type="scientific">Agrocybe pediades</name>
    <dbReference type="NCBI Taxonomy" id="84607"/>
    <lineage>
        <taxon>Eukaryota</taxon>
        <taxon>Fungi</taxon>
        <taxon>Dikarya</taxon>
        <taxon>Basidiomycota</taxon>
        <taxon>Agaricomycotina</taxon>
        <taxon>Agaricomycetes</taxon>
        <taxon>Agaricomycetidae</taxon>
        <taxon>Agaricales</taxon>
        <taxon>Agaricineae</taxon>
        <taxon>Strophariaceae</taxon>
        <taxon>Agrocybe</taxon>
    </lineage>
</organism>
<feature type="compositionally biased region" description="Polar residues" evidence="18">
    <location>
        <begin position="451"/>
        <end position="464"/>
    </location>
</feature>
<evidence type="ECO:0000256" key="8">
    <source>
        <dbReference type="ARBA" id="ARBA00022759"/>
    </source>
</evidence>
<proteinExistence type="predicted"/>
<dbReference type="GO" id="GO:0015074">
    <property type="term" value="P:DNA integration"/>
    <property type="evidence" value="ECO:0007669"/>
    <property type="project" value="UniProtKB-KW"/>
</dbReference>
<keyword evidence="8" id="KW-0255">Endonuclease</keyword>
<keyword evidence="24" id="KW-1185">Reference proteome</keyword>
<keyword evidence="4" id="KW-0548">Nucleotidyltransferase</keyword>
<dbReference type="SUPFAM" id="SSF53098">
    <property type="entry name" value="Ribonuclease H-like"/>
    <property type="match status" value="1"/>
</dbReference>
<dbReference type="CDD" id="cd09274">
    <property type="entry name" value="RNase_HI_RT_Ty3"/>
    <property type="match status" value="1"/>
</dbReference>
<feature type="region of interest" description="Disordered" evidence="18">
    <location>
        <begin position="1"/>
        <end position="64"/>
    </location>
</feature>
<dbReference type="Gene3D" id="2.40.70.10">
    <property type="entry name" value="Acid Proteases"/>
    <property type="match status" value="1"/>
</dbReference>
<feature type="region of interest" description="Disordered" evidence="18">
    <location>
        <begin position="439"/>
        <end position="496"/>
    </location>
</feature>
<feature type="transmembrane region" description="Helical" evidence="19">
    <location>
        <begin position="1662"/>
        <end position="1687"/>
    </location>
</feature>
<gene>
    <name evidence="23" type="ORF">D9613_012953</name>
</gene>
<feature type="domain" description="Chromo" evidence="20">
    <location>
        <begin position="2476"/>
        <end position="2527"/>
    </location>
</feature>
<feature type="compositionally biased region" description="Pro residues" evidence="18">
    <location>
        <begin position="600"/>
        <end position="614"/>
    </location>
</feature>
<dbReference type="SUPFAM" id="SSF56672">
    <property type="entry name" value="DNA/RNA polymerases"/>
    <property type="match status" value="1"/>
</dbReference>
<dbReference type="GO" id="GO:0003887">
    <property type="term" value="F:DNA-directed DNA polymerase activity"/>
    <property type="evidence" value="ECO:0007669"/>
    <property type="project" value="UniProtKB-KW"/>
</dbReference>
<feature type="compositionally biased region" description="Low complexity" evidence="18">
    <location>
        <begin position="570"/>
        <end position="580"/>
    </location>
</feature>
<dbReference type="FunFam" id="3.30.70.270:FF:000020">
    <property type="entry name" value="Transposon Tf2-6 polyprotein-like Protein"/>
    <property type="match status" value="1"/>
</dbReference>
<dbReference type="GO" id="GO:0006310">
    <property type="term" value="P:DNA recombination"/>
    <property type="evidence" value="ECO:0007669"/>
    <property type="project" value="UniProtKB-KW"/>
</dbReference>
<dbReference type="InterPro" id="IPR021109">
    <property type="entry name" value="Peptidase_aspartic_dom_sf"/>
</dbReference>
<dbReference type="InterPro" id="IPR000953">
    <property type="entry name" value="Chromo/chromo_shadow_dom"/>
</dbReference>
<feature type="region of interest" description="Disordered" evidence="18">
    <location>
        <begin position="1977"/>
        <end position="2000"/>
    </location>
</feature>
<evidence type="ECO:0000256" key="5">
    <source>
        <dbReference type="ARBA" id="ARBA00022722"/>
    </source>
</evidence>
<dbReference type="GO" id="GO:0006338">
    <property type="term" value="P:chromatin remodeling"/>
    <property type="evidence" value="ECO:0007669"/>
    <property type="project" value="UniProtKB-ARBA"/>
</dbReference>
<dbReference type="GO" id="GO:0003723">
    <property type="term" value="F:RNA binding"/>
    <property type="evidence" value="ECO:0007669"/>
    <property type="project" value="UniProtKB-KW"/>
</dbReference>
<dbReference type="GO" id="GO:0005634">
    <property type="term" value="C:nucleus"/>
    <property type="evidence" value="ECO:0007669"/>
    <property type="project" value="UniProtKB-ARBA"/>
</dbReference>
<dbReference type="InterPro" id="IPR043128">
    <property type="entry name" value="Rev_trsase/Diguanyl_cyclase"/>
</dbReference>
<dbReference type="InterPro" id="IPR036397">
    <property type="entry name" value="RNaseH_sf"/>
</dbReference>
<feature type="region of interest" description="Disordered" evidence="18">
    <location>
        <begin position="79"/>
        <end position="115"/>
    </location>
</feature>
<dbReference type="Pfam" id="PF24626">
    <property type="entry name" value="SH3_Tf2-1"/>
    <property type="match status" value="1"/>
</dbReference>
<evidence type="ECO:0000256" key="3">
    <source>
        <dbReference type="ARBA" id="ARBA00022679"/>
    </source>
</evidence>
<dbReference type="GO" id="GO:0003964">
    <property type="term" value="F:RNA-directed DNA polymerase activity"/>
    <property type="evidence" value="ECO:0007669"/>
    <property type="project" value="UniProtKB-KW"/>
</dbReference>
<evidence type="ECO:0000256" key="9">
    <source>
        <dbReference type="ARBA" id="ARBA00022801"/>
    </source>
</evidence>
<evidence type="ECO:0000256" key="1">
    <source>
        <dbReference type="ARBA" id="ARBA00012493"/>
    </source>
</evidence>
<evidence type="ECO:0000313" key="24">
    <source>
        <dbReference type="Proteomes" id="UP000521872"/>
    </source>
</evidence>
<dbReference type="Gene3D" id="1.10.340.70">
    <property type="match status" value="1"/>
</dbReference>
<dbReference type="InterPro" id="IPR050951">
    <property type="entry name" value="Retrovirus_Pol_polyprotein"/>
</dbReference>
<reference evidence="23 24" key="1">
    <citation type="submission" date="2019-12" db="EMBL/GenBank/DDBJ databases">
        <authorList>
            <person name="Floudas D."/>
            <person name="Bentzer J."/>
            <person name="Ahren D."/>
            <person name="Johansson T."/>
            <person name="Persson P."/>
            <person name="Tunlid A."/>
        </authorList>
    </citation>
    <scope>NUCLEOTIDE SEQUENCE [LARGE SCALE GENOMIC DNA]</scope>
    <source>
        <strain evidence="23 24">CBS 102.39</strain>
    </source>
</reference>
<keyword evidence="19" id="KW-0812">Transmembrane</keyword>
<keyword evidence="6" id="KW-0479">Metal-binding</keyword>
<feature type="domain" description="Integrase catalytic" evidence="22">
    <location>
        <begin position="2160"/>
        <end position="2321"/>
    </location>
</feature>
<comment type="caution">
    <text evidence="23">The sequence shown here is derived from an EMBL/GenBank/DDBJ whole genome shotgun (WGS) entry which is preliminary data.</text>
</comment>
<dbReference type="EMBL" id="JAACJL010000021">
    <property type="protein sequence ID" value="KAF4617985.1"/>
    <property type="molecule type" value="Genomic_DNA"/>
</dbReference>
<dbReference type="Pfam" id="PF17917">
    <property type="entry name" value="RT_RNaseH"/>
    <property type="match status" value="1"/>
</dbReference>
<evidence type="ECO:0000256" key="6">
    <source>
        <dbReference type="ARBA" id="ARBA00022723"/>
    </source>
</evidence>
<dbReference type="Gene3D" id="3.30.420.10">
    <property type="entry name" value="Ribonuclease H-like superfamily/Ribonuclease H"/>
    <property type="match status" value="1"/>
</dbReference>
<dbReference type="SMART" id="SM00298">
    <property type="entry name" value="CHROMO"/>
    <property type="match status" value="1"/>
</dbReference>
<evidence type="ECO:0000259" key="20">
    <source>
        <dbReference type="PROSITE" id="PS50013"/>
    </source>
</evidence>
<keyword evidence="3" id="KW-0808">Transferase</keyword>
<feature type="compositionally biased region" description="Basic and acidic residues" evidence="18">
    <location>
        <begin position="1005"/>
        <end position="1020"/>
    </location>
</feature>
<feature type="compositionally biased region" description="Polar residues" evidence="18">
    <location>
        <begin position="514"/>
        <end position="530"/>
    </location>
</feature>
<evidence type="ECO:0000256" key="19">
    <source>
        <dbReference type="SAM" id="Phobius"/>
    </source>
</evidence>
<dbReference type="InterPro" id="IPR000477">
    <property type="entry name" value="RT_dom"/>
</dbReference>
<evidence type="ECO:0000256" key="2">
    <source>
        <dbReference type="ARBA" id="ARBA00022670"/>
    </source>
</evidence>
<evidence type="ECO:0000256" key="14">
    <source>
        <dbReference type="ARBA" id="ARBA00022932"/>
    </source>
</evidence>
<keyword evidence="2" id="KW-0645">Protease</keyword>
<feature type="region of interest" description="Disordered" evidence="18">
    <location>
        <begin position="1343"/>
        <end position="1364"/>
    </location>
</feature>
<protein>
    <recommendedName>
        <fullName evidence="1">RNA-directed DNA polymerase</fullName>
        <ecNumber evidence="1">2.7.7.49</ecNumber>
    </recommendedName>
</protein>
<feature type="compositionally biased region" description="Acidic residues" evidence="18">
    <location>
        <begin position="825"/>
        <end position="841"/>
    </location>
</feature>
<evidence type="ECO:0000256" key="16">
    <source>
        <dbReference type="ARBA" id="ARBA00023172"/>
    </source>
</evidence>
<dbReference type="GO" id="GO:0006508">
    <property type="term" value="P:proteolysis"/>
    <property type="evidence" value="ECO:0007669"/>
    <property type="project" value="UniProtKB-KW"/>
</dbReference>
<dbReference type="Gene3D" id="2.40.50.40">
    <property type="match status" value="1"/>
</dbReference>
<dbReference type="Pfam" id="PF00385">
    <property type="entry name" value="Chromo"/>
    <property type="match status" value="1"/>
</dbReference>
<keyword evidence="19" id="KW-0472">Membrane</keyword>
<dbReference type="CDD" id="cd00303">
    <property type="entry name" value="retropepsin_like"/>
    <property type="match status" value="1"/>
</dbReference>
<evidence type="ECO:0000256" key="4">
    <source>
        <dbReference type="ARBA" id="ARBA00022695"/>
    </source>
</evidence>
<evidence type="ECO:0000256" key="18">
    <source>
        <dbReference type="SAM" id="MobiDB-lite"/>
    </source>
</evidence>
<feature type="compositionally biased region" description="Basic and acidic residues" evidence="18">
    <location>
        <begin position="1347"/>
        <end position="1358"/>
    </location>
</feature>
<keyword evidence="10" id="KW-0460">Magnesium</keyword>